<comment type="caution">
    <text evidence="1">The sequence shown here is derived from an EMBL/GenBank/DDBJ whole genome shotgun (WGS) entry which is preliminary data.</text>
</comment>
<sequence>MQMTYLGNRTEGIVGKLVGPNKDGHLYEAVRTEYMSLSDQTVVSFELVTADDSRAAKRIGLGEALVLPEAIAS</sequence>
<proteinExistence type="predicted"/>
<name>A0ABX1R5W6_9PSEU</name>
<organism evidence="1 2">
    <name type="scientific">Pseudonocardia xinjiangensis</name>
    <dbReference type="NCBI Taxonomy" id="75289"/>
    <lineage>
        <taxon>Bacteria</taxon>
        <taxon>Bacillati</taxon>
        <taxon>Actinomycetota</taxon>
        <taxon>Actinomycetes</taxon>
        <taxon>Pseudonocardiales</taxon>
        <taxon>Pseudonocardiaceae</taxon>
        <taxon>Pseudonocardia</taxon>
    </lineage>
</organism>
<accession>A0ABX1R5W6</accession>
<protein>
    <submittedName>
        <fullName evidence="1">Uncharacterized protein</fullName>
    </submittedName>
</protein>
<gene>
    <name evidence="1" type="ORF">HF577_01490</name>
</gene>
<keyword evidence="2" id="KW-1185">Reference proteome</keyword>
<dbReference type="Proteomes" id="UP001296706">
    <property type="component" value="Unassembled WGS sequence"/>
</dbReference>
<dbReference type="EMBL" id="JAAXKY010000002">
    <property type="protein sequence ID" value="NMH75782.1"/>
    <property type="molecule type" value="Genomic_DNA"/>
</dbReference>
<evidence type="ECO:0000313" key="2">
    <source>
        <dbReference type="Proteomes" id="UP001296706"/>
    </source>
</evidence>
<evidence type="ECO:0000313" key="1">
    <source>
        <dbReference type="EMBL" id="NMH75782.1"/>
    </source>
</evidence>
<reference evidence="1 2" key="1">
    <citation type="submission" date="2020-04" db="EMBL/GenBank/DDBJ databases">
        <authorList>
            <person name="Klaysubun C."/>
            <person name="Duangmal K."/>
            <person name="Lipun K."/>
        </authorList>
    </citation>
    <scope>NUCLEOTIDE SEQUENCE [LARGE SCALE GENOMIC DNA]</scope>
    <source>
        <strain evidence="1 2">JCM 11839</strain>
    </source>
</reference>